<evidence type="ECO:0000256" key="1">
    <source>
        <dbReference type="SAM" id="MobiDB-lite"/>
    </source>
</evidence>
<accession>A0A9P5HB86</accession>
<dbReference type="Proteomes" id="UP000722485">
    <property type="component" value="Unassembled WGS sequence"/>
</dbReference>
<keyword evidence="3" id="KW-1185">Reference proteome</keyword>
<dbReference type="OrthoDB" id="5101663at2759"/>
<feature type="compositionally biased region" description="Basic and acidic residues" evidence="1">
    <location>
        <begin position="1"/>
        <end position="10"/>
    </location>
</feature>
<comment type="caution">
    <text evidence="2">The sequence shown here is derived from an EMBL/GenBank/DDBJ whole genome shotgun (WGS) entry which is preliminary data.</text>
</comment>
<feature type="region of interest" description="Disordered" evidence="1">
    <location>
        <begin position="181"/>
        <end position="220"/>
    </location>
</feature>
<dbReference type="AlphaFoldDB" id="A0A9P5HB86"/>
<feature type="region of interest" description="Disordered" evidence="1">
    <location>
        <begin position="1"/>
        <end position="41"/>
    </location>
</feature>
<organism evidence="2 3">
    <name type="scientific">Cylindrodendrum hubeiense</name>
    <dbReference type="NCBI Taxonomy" id="595255"/>
    <lineage>
        <taxon>Eukaryota</taxon>
        <taxon>Fungi</taxon>
        <taxon>Dikarya</taxon>
        <taxon>Ascomycota</taxon>
        <taxon>Pezizomycotina</taxon>
        <taxon>Sordariomycetes</taxon>
        <taxon>Hypocreomycetidae</taxon>
        <taxon>Hypocreales</taxon>
        <taxon>Nectriaceae</taxon>
        <taxon>Cylindrodendrum</taxon>
    </lineage>
</organism>
<evidence type="ECO:0000313" key="2">
    <source>
        <dbReference type="EMBL" id="KAF7549518.1"/>
    </source>
</evidence>
<proteinExistence type="predicted"/>
<gene>
    <name evidence="2" type="ORF">G7Z17_g6318</name>
</gene>
<sequence>MPKRYSDRMDPALYSDAPPQKTQRSHEQNQERAYIAASRRSDRSIEARIQSARMASDVHKRRTGKAFSISEAIVLKEEMYEEVEDGFPRSYHLVSPHLQSSSAEMNSRVDSYLASRMAMSELVSARDQRWRENEVNSEFAKHFPQADHNLSRRWSTASYLMARPAQCEGFRHYQGQSFGLGTDVDALPPPTLTPESTSNSGSTSNSETPPSEQTPAFEGTMLANPVGNFNHRESAFAADLPPEANMLMAGSRFSQSNAIDPEVFDQQWIYGDAFNNPYEVPEHIEKEHHKNAACEPHVDNLDPVNWGLVSQQNISVDDDYWNTFINDVTCETDHQ</sequence>
<reference evidence="2" key="1">
    <citation type="submission" date="2020-03" db="EMBL/GenBank/DDBJ databases">
        <title>Draft Genome Sequence of Cylindrodendrum hubeiense.</title>
        <authorList>
            <person name="Buettner E."/>
            <person name="Kellner H."/>
        </authorList>
    </citation>
    <scope>NUCLEOTIDE SEQUENCE</scope>
    <source>
        <strain evidence="2">IHI 201604</strain>
    </source>
</reference>
<dbReference type="EMBL" id="JAANBB010000120">
    <property type="protein sequence ID" value="KAF7549518.1"/>
    <property type="molecule type" value="Genomic_DNA"/>
</dbReference>
<name>A0A9P5HB86_9HYPO</name>
<protein>
    <submittedName>
        <fullName evidence="2">Uncharacterized protein</fullName>
    </submittedName>
</protein>
<evidence type="ECO:0000313" key="3">
    <source>
        <dbReference type="Proteomes" id="UP000722485"/>
    </source>
</evidence>
<feature type="compositionally biased region" description="Low complexity" evidence="1">
    <location>
        <begin position="193"/>
        <end position="215"/>
    </location>
</feature>